<gene>
    <name evidence="1" type="ORF">CUV01_15585</name>
</gene>
<dbReference type="PANTHER" id="PTHR43857:SF1">
    <property type="entry name" value="YJGH FAMILY PROTEIN"/>
    <property type="match status" value="1"/>
</dbReference>
<evidence type="ECO:0008006" key="3">
    <source>
        <dbReference type="Google" id="ProtNLM"/>
    </source>
</evidence>
<dbReference type="RefSeq" id="WP_101461277.1">
    <property type="nucleotide sequence ID" value="NZ_CP025408.1"/>
</dbReference>
<sequence>MIRRISSAGLYEQKAGYCRAVVAQGMVHVSGTTAQGEEIPTDVVAQCQSALETIGNALAQAGSGFDQVIRVTDMLPDRRDFPLCWPLLAQTFGDNPPAATMIECGLIDPRYRIEIEVTALVSR</sequence>
<dbReference type="CDD" id="cd06154">
    <property type="entry name" value="YjgF_YER057c_UK114_like_6"/>
    <property type="match status" value="1"/>
</dbReference>
<keyword evidence="2" id="KW-1185">Reference proteome</keyword>
<dbReference type="KEGG" id="paro:CUV01_15585"/>
<name>A0A2K9EUS8_9RHOB</name>
<dbReference type="SUPFAM" id="SSF55298">
    <property type="entry name" value="YjgF-like"/>
    <property type="match status" value="1"/>
</dbReference>
<dbReference type="EMBL" id="CP025408">
    <property type="protein sequence ID" value="AUH34616.1"/>
    <property type="molecule type" value="Genomic_DNA"/>
</dbReference>
<dbReference type="AlphaFoldDB" id="A0A2K9EUS8"/>
<proteinExistence type="predicted"/>
<organism evidence="1 2">
    <name type="scientific">Paracoccus tegillarcae</name>
    <dbReference type="NCBI Taxonomy" id="1529068"/>
    <lineage>
        <taxon>Bacteria</taxon>
        <taxon>Pseudomonadati</taxon>
        <taxon>Pseudomonadota</taxon>
        <taxon>Alphaproteobacteria</taxon>
        <taxon>Rhodobacterales</taxon>
        <taxon>Paracoccaceae</taxon>
        <taxon>Paracoccus</taxon>
    </lineage>
</organism>
<evidence type="ECO:0000313" key="1">
    <source>
        <dbReference type="EMBL" id="AUH34616.1"/>
    </source>
</evidence>
<reference evidence="1 2" key="1">
    <citation type="submission" date="2017-12" db="EMBL/GenBank/DDBJ databases">
        <authorList>
            <person name="Hurst M.R.H."/>
        </authorList>
    </citation>
    <scope>NUCLEOTIDE SEQUENCE [LARGE SCALE GENOMIC DNA]</scope>
    <source>
        <strain evidence="1 2">BM15</strain>
    </source>
</reference>
<accession>A0A2K9EUS8</accession>
<dbReference type="PANTHER" id="PTHR43857">
    <property type="entry name" value="BLR7761 PROTEIN"/>
    <property type="match status" value="1"/>
</dbReference>
<dbReference type="InterPro" id="IPR006175">
    <property type="entry name" value="YjgF/YER057c/UK114"/>
</dbReference>
<dbReference type="OrthoDB" id="9799840at2"/>
<dbReference type="Pfam" id="PF01042">
    <property type="entry name" value="Ribonuc_L-PSP"/>
    <property type="match status" value="1"/>
</dbReference>
<evidence type="ECO:0000313" key="2">
    <source>
        <dbReference type="Proteomes" id="UP000233742"/>
    </source>
</evidence>
<dbReference type="InterPro" id="IPR035959">
    <property type="entry name" value="RutC-like_sf"/>
</dbReference>
<protein>
    <recommendedName>
        <fullName evidence="3">RidA family protein</fullName>
    </recommendedName>
</protein>
<dbReference type="Proteomes" id="UP000233742">
    <property type="component" value="Chromosome"/>
</dbReference>
<dbReference type="Gene3D" id="3.30.1330.40">
    <property type="entry name" value="RutC-like"/>
    <property type="match status" value="1"/>
</dbReference>